<protein>
    <submittedName>
        <fullName evidence="3">Uncharacterized protein LOC34623216</fullName>
    </submittedName>
</protein>
<dbReference type="AlphaFoldDB" id="A0A6P6RTT6"/>
<feature type="domain" description="Translation elongation factor KOW-like" evidence="1">
    <location>
        <begin position="152"/>
        <end position="195"/>
    </location>
</feature>
<keyword evidence="2" id="KW-1185">Reference proteome</keyword>
<dbReference type="InterPro" id="IPR012340">
    <property type="entry name" value="NA-bd_OB-fold"/>
</dbReference>
<sequence>MSCTRWGCKAACKEQRLAAANAGAAFVGGAPALAAFDAAAFAPLSSASENAAAPKVRGGAKSVRVPPHEVQQGCLRAVVEVVPCNKAVSSQRKGPPFEGLSSENATVGAITAELLFAAAAATAAHVGASPAAARAARAEAAAGMWRGFASITASEARQGNILLVDGRRVEVMEFRLVKSGRGAASVSLSYVDLESLKSGTQTFSVQKKLEKIHPEKQLLHLMYVDTSNGAVVMADEKFDEVTIPLRLFGGPAVAEHLTPEMQLAVWMHEGEPIKVQLPPSVLTVLR</sequence>
<dbReference type="InterPro" id="IPR013185">
    <property type="entry name" value="Transl_elong_KOW-like"/>
</dbReference>
<dbReference type="Gene3D" id="2.30.30.30">
    <property type="match status" value="1"/>
</dbReference>
<dbReference type="InterPro" id="IPR014722">
    <property type="entry name" value="Rib_uL2_dom2"/>
</dbReference>
<dbReference type="Pfam" id="PF08207">
    <property type="entry name" value="EFP_N"/>
    <property type="match status" value="1"/>
</dbReference>
<evidence type="ECO:0000313" key="2">
    <source>
        <dbReference type="Proteomes" id="UP000515125"/>
    </source>
</evidence>
<dbReference type="Proteomes" id="UP000515125">
    <property type="component" value="Unplaced"/>
</dbReference>
<name>A0A6P6RTT6_9EIME</name>
<dbReference type="InterPro" id="IPR020599">
    <property type="entry name" value="Transl_elong_fac_P/YeiP"/>
</dbReference>
<dbReference type="OrthoDB" id="10259892at2759"/>
<dbReference type="GeneID" id="34623216"/>
<dbReference type="SUPFAM" id="SSF50249">
    <property type="entry name" value="Nucleic acid-binding proteins"/>
    <property type="match status" value="1"/>
</dbReference>
<proteinExistence type="predicted"/>
<dbReference type="SUPFAM" id="SSF50104">
    <property type="entry name" value="Translation proteins SH3-like domain"/>
    <property type="match status" value="1"/>
</dbReference>
<evidence type="ECO:0000313" key="3">
    <source>
        <dbReference type="RefSeq" id="XP_026191236.1"/>
    </source>
</evidence>
<dbReference type="GO" id="GO:0005737">
    <property type="term" value="C:cytoplasm"/>
    <property type="evidence" value="ECO:0007669"/>
    <property type="project" value="TreeGrafter"/>
</dbReference>
<evidence type="ECO:0000259" key="1">
    <source>
        <dbReference type="Pfam" id="PF08207"/>
    </source>
</evidence>
<dbReference type="RefSeq" id="XP_026191236.1">
    <property type="nucleotide sequence ID" value="XM_026335451.1"/>
</dbReference>
<dbReference type="Gene3D" id="2.40.50.140">
    <property type="entry name" value="Nucleic acid-binding proteins"/>
    <property type="match status" value="1"/>
</dbReference>
<dbReference type="GO" id="GO:0003746">
    <property type="term" value="F:translation elongation factor activity"/>
    <property type="evidence" value="ECO:0007669"/>
    <property type="project" value="TreeGrafter"/>
</dbReference>
<reference evidence="3" key="1">
    <citation type="submission" date="2025-08" db="UniProtKB">
        <authorList>
            <consortium name="RefSeq"/>
        </authorList>
    </citation>
    <scope>IDENTIFICATION</scope>
</reference>
<gene>
    <name evidence="3" type="primary">LOC34623216</name>
</gene>
<dbReference type="InterPro" id="IPR008991">
    <property type="entry name" value="Translation_prot_SH3-like_sf"/>
</dbReference>
<organism evidence="2 3">
    <name type="scientific">Cyclospora cayetanensis</name>
    <dbReference type="NCBI Taxonomy" id="88456"/>
    <lineage>
        <taxon>Eukaryota</taxon>
        <taxon>Sar</taxon>
        <taxon>Alveolata</taxon>
        <taxon>Apicomplexa</taxon>
        <taxon>Conoidasida</taxon>
        <taxon>Coccidia</taxon>
        <taxon>Eucoccidiorida</taxon>
        <taxon>Eimeriorina</taxon>
        <taxon>Eimeriidae</taxon>
        <taxon>Cyclospora</taxon>
    </lineage>
</organism>
<accession>A0A6P6RTT6</accession>
<dbReference type="PANTHER" id="PTHR30053">
    <property type="entry name" value="ELONGATION FACTOR P"/>
    <property type="match status" value="1"/>
</dbReference>
<dbReference type="PANTHER" id="PTHR30053:SF14">
    <property type="entry name" value="TRANSLATION ELONGATION FACTOR KOW-LIKE DOMAIN-CONTAINING PROTEIN"/>
    <property type="match status" value="1"/>
</dbReference>